<dbReference type="InterPro" id="IPR049557">
    <property type="entry name" value="Transketolase_CS"/>
</dbReference>
<evidence type="ECO:0000256" key="8">
    <source>
        <dbReference type="ARBA" id="ARBA00023052"/>
    </source>
</evidence>
<evidence type="ECO:0000313" key="13">
    <source>
        <dbReference type="EMBL" id="ADU51280.1"/>
    </source>
</evidence>
<evidence type="ECO:0000259" key="12">
    <source>
        <dbReference type="SMART" id="SM00861"/>
    </source>
</evidence>
<keyword evidence="4 11" id="KW-0808">Transferase</keyword>
<dbReference type="NCBIfam" id="NF003933">
    <property type="entry name" value="PRK05444.2-2"/>
    <property type="match status" value="1"/>
</dbReference>
<dbReference type="PANTHER" id="PTHR43322">
    <property type="entry name" value="1-D-DEOXYXYLULOSE 5-PHOSPHATE SYNTHASE-RELATED"/>
    <property type="match status" value="1"/>
</dbReference>
<dbReference type="GO" id="GO:0000287">
    <property type="term" value="F:magnesium ion binding"/>
    <property type="evidence" value="ECO:0007669"/>
    <property type="project" value="UniProtKB-UniRule"/>
</dbReference>
<dbReference type="GO" id="GO:0016114">
    <property type="term" value="P:terpenoid biosynthetic process"/>
    <property type="evidence" value="ECO:0007669"/>
    <property type="project" value="UniProtKB-UniRule"/>
</dbReference>
<dbReference type="HOGENOM" id="CLU_009227_1_4_9"/>
<dbReference type="SMART" id="SM00861">
    <property type="entry name" value="Transket_pyr"/>
    <property type="match status" value="1"/>
</dbReference>
<dbReference type="FunFam" id="3.40.50.920:FF:000002">
    <property type="entry name" value="1-deoxy-D-xylulose-5-phosphate synthase"/>
    <property type="match status" value="1"/>
</dbReference>
<comment type="cofactor">
    <cofactor evidence="11">
        <name>Mg(2+)</name>
        <dbReference type="ChEBI" id="CHEBI:18420"/>
    </cofactor>
    <text evidence="11">Binds 1 Mg(2+) ion per subunit.</text>
</comment>
<dbReference type="KEGG" id="tmr:Tmar_1167"/>
<dbReference type="STRING" id="644966.Tmar_1167"/>
<dbReference type="InterPro" id="IPR020826">
    <property type="entry name" value="Transketolase_BS"/>
</dbReference>
<dbReference type="PANTHER" id="PTHR43322:SF5">
    <property type="entry name" value="1-DEOXY-D-XYLULOSE-5-PHOSPHATE SYNTHASE, CHLOROPLASTIC"/>
    <property type="match status" value="1"/>
</dbReference>
<dbReference type="GO" id="GO:0008661">
    <property type="term" value="F:1-deoxy-D-xylulose-5-phosphate synthase activity"/>
    <property type="evidence" value="ECO:0007669"/>
    <property type="project" value="UniProtKB-UniRule"/>
</dbReference>
<protein>
    <recommendedName>
        <fullName evidence="11">1-deoxy-D-xylulose-5-phosphate synthase</fullName>
        <ecNumber evidence="11">2.2.1.7</ecNumber>
    </recommendedName>
    <alternativeName>
        <fullName evidence="11">1-deoxyxylulose-5-phosphate synthase</fullName>
        <shortName evidence="11">DXP synthase</shortName>
        <shortName evidence="11">DXPS</shortName>
    </alternativeName>
</protein>
<dbReference type="eggNOG" id="COG1154">
    <property type="taxonomic scope" value="Bacteria"/>
</dbReference>
<dbReference type="UniPathway" id="UPA00064">
    <property type="reaction ID" value="UER00091"/>
</dbReference>
<dbReference type="SUPFAM" id="SSF52922">
    <property type="entry name" value="TK C-terminal domain-like"/>
    <property type="match status" value="1"/>
</dbReference>
<accession>E6SKS2</accession>
<feature type="binding site" evidence="11">
    <location>
        <position position="77"/>
    </location>
    <ligand>
        <name>thiamine diphosphate</name>
        <dbReference type="ChEBI" id="CHEBI:58937"/>
    </ligand>
</feature>
<name>E6SKS2_THEM7</name>
<dbReference type="GO" id="GO:0019288">
    <property type="term" value="P:isopentenyl diphosphate biosynthetic process, methylerythritol 4-phosphate pathway"/>
    <property type="evidence" value="ECO:0007669"/>
    <property type="project" value="TreeGrafter"/>
</dbReference>
<evidence type="ECO:0000256" key="4">
    <source>
        <dbReference type="ARBA" id="ARBA00022679"/>
    </source>
</evidence>
<dbReference type="Proteomes" id="UP000008915">
    <property type="component" value="Chromosome"/>
</dbReference>
<feature type="binding site" evidence="11">
    <location>
        <begin position="118"/>
        <end position="120"/>
    </location>
    <ligand>
        <name>thiamine diphosphate</name>
        <dbReference type="ChEBI" id="CHEBI:58937"/>
    </ligand>
</feature>
<dbReference type="InterPro" id="IPR009014">
    <property type="entry name" value="Transketo_C/PFOR_II"/>
</dbReference>
<reference evidence="13 14" key="1">
    <citation type="journal article" date="2010" name="Stand. Genomic Sci.">
        <title>Complete genome sequence of Thermaerobacter marianensis type strain (7p75a).</title>
        <authorList>
            <person name="Han C."/>
            <person name="Gu W."/>
            <person name="Zhang X."/>
            <person name="Lapidus A."/>
            <person name="Nolan M."/>
            <person name="Copeland A."/>
            <person name="Lucas S."/>
            <person name="Del Rio T.G."/>
            <person name="Tice H."/>
            <person name="Cheng J.F."/>
            <person name="Tapia R."/>
            <person name="Goodwin L."/>
            <person name="Pitluck S."/>
            <person name="Pagani I."/>
            <person name="Ivanova N."/>
            <person name="Mavromatis K."/>
            <person name="Mikhailova N."/>
            <person name="Pati A."/>
            <person name="Chen A."/>
            <person name="Palaniappan K."/>
            <person name="Land M."/>
            <person name="Hauser L."/>
            <person name="Chang Y.J."/>
            <person name="Jeffries C.D."/>
            <person name="Schneider S."/>
            <person name="Rohde M."/>
            <person name="Goker M."/>
            <person name="Pukall R."/>
            <person name="Woyke T."/>
            <person name="Bristow J."/>
            <person name="Eisen J.A."/>
            <person name="Markowitz V."/>
            <person name="Hugenholtz P."/>
            <person name="Kyrpides N.C."/>
            <person name="Klenk H.P."/>
            <person name="Detter J.C."/>
        </authorList>
    </citation>
    <scope>NUCLEOTIDE SEQUENCE [LARGE SCALE GENOMIC DNA]</scope>
    <source>
        <strain evidence="14">ATCC 700841 / DSM 12885 / JCM 10246 / 7p75a</strain>
    </source>
</reference>
<dbReference type="CDD" id="cd07033">
    <property type="entry name" value="TPP_PYR_DXS_TK_like"/>
    <property type="match status" value="1"/>
</dbReference>
<dbReference type="CDD" id="cd02007">
    <property type="entry name" value="TPP_DXS"/>
    <property type="match status" value="1"/>
</dbReference>
<dbReference type="HAMAP" id="MF_00315">
    <property type="entry name" value="DXP_synth"/>
    <property type="match status" value="1"/>
</dbReference>
<dbReference type="Gene3D" id="3.40.50.970">
    <property type="match status" value="2"/>
</dbReference>
<evidence type="ECO:0000313" key="14">
    <source>
        <dbReference type="Proteomes" id="UP000008915"/>
    </source>
</evidence>
<evidence type="ECO:0000256" key="11">
    <source>
        <dbReference type="HAMAP-Rule" id="MF_00315"/>
    </source>
</evidence>
<evidence type="ECO:0000256" key="6">
    <source>
        <dbReference type="ARBA" id="ARBA00022842"/>
    </source>
</evidence>
<feature type="binding site" evidence="11">
    <location>
        <position position="289"/>
    </location>
    <ligand>
        <name>thiamine diphosphate</name>
        <dbReference type="ChEBI" id="CHEBI:58937"/>
    </ligand>
</feature>
<evidence type="ECO:0000256" key="10">
    <source>
        <dbReference type="ARBA" id="ARBA00055605"/>
    </source>
</evidence>
<comment type="function">
    <text evidence="10 11">Catalyzes the acyloin condensation reaction between C atoms 2 and 3 of pyruvate and glyceraldehyde 3-phosphate to yield 1-deoxy-D-xylulose-5-phosphate (DXP).</text>
</comment>
<comment type="catalytic activity">
    <reaction evidence="11">
        <text>D-glyceraldehyde 3-phosphate + pyruvate + H(+) = 1-deoxy-D-xylulose 5-phosphate + CO2</text>
        <dbReference type="Rhea" id="RHEA:12605"/>
        <dbReference type="ChEBI" id="CHEBI:15361"/>
        <dbReference type="ChEBI" id="CHEBI:15378"/>
        <dbReference type="ChEBI" id="CHEBI:16526"/>
        <dbReference type="ChEBI" id="CHEBI:57792"/>
        <dbReference type="ChEBI" id="CHEBI:59776"/>
        <dbReference type="EC" id="2.2.1.7"/>
    </reaction>
</comment>
<feature type="domain" description="Transketolase-like pyrimidine-binding" evidence="12">
    <location>
        <begin position="321"/>
        <end position="486"/>
    </location>
</feature>
<dbReference type="GO" id="GO:0005829">
    <property type="term" value="C:cytosol"/>
    <property type="evidence" value="ECO:0007669"/>
    <property type="project" value="TreeGrafter"/>
</dbReference>
<dbReference type="RefSeq" id="WP_013495585.1">
    <property type="nucleotide sequence ID" value="NC_014831.1"/>
</dbReference>
<dbReference type="Pfam" id="PF02779">
    <property type="entry name" value="Transket_pyr"/>
    <property type="match status" value="1"/>
</dbReference>
<evidence type="ECO:0000256" key="7">
    <source>
        <dbReference type="ARBA" id="ARBA00022977"/>
    </source>
</evidence>
<comment type="subunit">
    <text evidence="3 11">Homodimer.</text>
</comment>
<dbReference type="EMBL" id="CP002344">
    <property type="protein sequence ID" value="ADU51280.1"/>
    <property type="molecule type" value="Genomic_DNA"/>
</dbReference>
<proteinExistence type="inferred from homology"/>
<dbReference type="AlphaFoldDB" id="E6SKS2"/>
<dbReference type="InterPro" id="IPR033248">
    <property type="entry name" value="Transketolase_C"/>
</dbReference>
<evidence type="ECO:0000256" key="1">
    <source>
        <dbReference type="ARBA" id="ARBA00004980"/>
    </source>
</evidence>
<dbReference type="NCBIfam" id="TIGR00204">
    <property type="entry name" value="dxs"/>
    <property type="match status" value="1"/>
</dbReference>
<dbReference type="Gene3D" id="3.40.50.920">
    <property type="match status" value="1"/>
</dbReference>
<keyword evidence="5 11" id="KW-0479">Metal-binding</keyword>
<gene>
    <name evidence="11" type="primary">dxs</name>
    <name evidence="13" type="ordered locus">Tmar_1167</name>
</gene>
<dbReference type="Pfam" id="PF02780">
    <property type="entry name" value="Transketolase_C"/>
    <property type="match status" value="1"/>
</dbReference>
<dbReference type="Pfam" id="PF13292">
    <property type="entry name" value="DXP_synthase_N"/>
    <property type="match status" value="1"/>
</dbReference>
<keyword evidence="14" id="KW-1185">Reference proteome</keyword>
<dbReference type="SUPFAM" id="SSF52518">
    <property type="entry name" value="Thiamin diphosphate-binding fold (THDP-binding)"/>
    <property type="match status" value="2"/>
</dbReference>
<evidence type="ECO:0000256" key="9">
    <source>
        <dbReference type="ARBA" id="ARBA00023229"/>
    </source>
</evidence>
<feature type="binding site" evidence="11">
    <location>
        <position position="178"/>
    </location>
    <ligand>
        <name>thiamine diphosphate</name>
        <dbReference type="ChEBI" id="CHEBI:58937"/>
    </ligand>
</feature>
<reference evidence="14" key="2">
    <citation type="journal article" date="2010" name="Stand. Genomic Sci.">
        <title>Complete genome sequence of Thermaerobacter marianensis type strain (7p75aT).</title>
        <authorList>
            <person name="Han C."/>
            <person name="Gu W."/>
            <person name="Zhang X."/>
            <person name="Lapidus A."/>
            <person name="Nolan M."/>
            <person name="Copeland A."/>
            <person name="Lucas S."/>
            <person name="Glavina Del Rio T."/>
            <person name="Tice H."/>
            <person name="Cheng J."/>
            <person name="Tapia R."/>
            <person name="Goodwin L."/>
            <person name="Pitluck S."/>
            <person name="Pagani I."/>
            <person name="Ivanova N."/>
            <person name="Mavromatis K."/>
            <person name="Mikhailova N."/>
            <person name="Pati A."/>
            <person name="Chen A."/>
            <person name="Palaniappan K."/>
            <person name="Land M."/>
            <person name="Hauser L."/>
            <person name="Chang Y."/>
            <person name="Jeffries C."/>
            <person name="Schneider S."/>
            <person name="Rohde M."/>
            <person name="Goker M."/>
            <person name="Pukall R."/>
            <person name="Woyke T."/>
            <person name="Bristow J."/>
            <person name="Eisen J."/>
            <person name="Markowitz V."/>
            <person name="Hugenholtz P."/>
            <person name="Kyrpides N."/>
            <person name="Klenk H."/>
            <person name="Detter J."/>
        </authorList>
    </citation>
    <scope>NUCLEOTIDE SEQUENCE [LARGE SCALE GENOMIC DNA]</scope>
    <source>
        <strain evidence="14">ATCC 700841 / DSM 12885 / JCM 10246 / 7p75a</strain>
    </source>
</reference>
<sequence length="638" mass="69162">MRTLAEILPRLQRPQDLKGMDEGQLVQLAAEIRRVIIDTVARQGGHLGASLGVVELTLALHKVFDSPRDKIVWDTGHQAYPHKLVTGRFHRFHTLRQTGGISGFLKREESPHDVVEAGHAGTSISHAVGLARARDLRGEKHHVVAVIGDGALTAGMAFEAMNHAGHLGTDLIVVLNDNSMSIAPNVGGLSRYLTQIRTDPAYTRMRAELERMLEQLPRVGPQALRWVQRFKDSLKYLVVPGMLFEALGLRYLGPVDGYRLRDLIRVLESAKAMRGPVLIHVITQKGKGYAPAEGDPWTWHGPKPFNPATGKMEPRRPGEPPAYTAVFARTLVELAREDPRLVAITAAMPDGTGVATFARTFPERSFDVGIAEQHAVTFAAGLALGGFRPVVAIYSTFLQRAFDQAVHDVGLQRLPVIFAIDRAGIVGADGETHQGLYDIAYLRPLPGYVLMAPKDENELRHMLKTAVAYEQGPVAIRWPRGTGIGVPLEEPRVLPVGRAELLRAGRDVALIAYGPLAYAALAAASLLAREGIDAAVVNARFAKPLDEELLADLLATTGHAVTVEEHMLAGGFGSAVLEMAARRGLKARIRCLGVPDRVVEHGDPAHFRALFGLTPEGIAQAAREVLDAAAPVRRRAGG</sequence>
<comment type="similarity">
    <text evidence="2 11">Belongs to the transketolase family. DXPS subfamily.</text>
</comment>
<dbReference type="FunFam" id="3.40.50.970:FF:000005">
    <property type="entry name" value="1-deoxy-D-xylulose-5-phosphate synthase"/>
    <property type="match status" value="1"/>
</dbReference>
<dbReference type="InterPro" id="IPR029061">
    <property type="entry name" value="THDP-binding"/>
</dbReference>
<comment type="cofactor">
    <cofactor evidence="11">
        <name>thiamine diphosphate</name>
        <dbReference type="ChEBI" id="CHEBI:58937"/>
    </cofactor>
    <text evidence="11">Binds 1 thiamine pyrophosphate per subunit.</text>
</comment>
<feature type="binding site" evidence="11">
    <location>
        <position position="149"/>
    </location>
    <ligand>
        <name>Mg(2+)</name>
        <dbReference type="ChEBI" id="CHEBI:18420"/>
    </ligand>
</feature>
<evidence type="ECO:0000256" key="5">
    <source>
        <dbReference type="ARBA" id="ARBA00022723"/>
    </source>
</evidence>
<dbReference type="PROSITE" id="PS00802">
    <property type="entry name" value="TRANSKETOLASE_2"/>
    <property type="match status" value="1"/>
</dbReference>
<comment type="pathway">
    <text evidence="1 11">Metabolic intermediate biosynthesis; 1-deoxy-D-xylulose 5-phosphate biosynthesis; 1-deoxy-D-xylulose 5-phosphate from D-glyceraldehyde 3-phosphate and pyruvate: step 1/1.</text>
</comment>
<dbReference type="InterPro" id="IPR005475">
    <property type="entry name" value="Transketolase-like_Pyr-bd"/>
</dbReference>
<keyword evidence="7 11" id="KW-0784">Thiamine biosynthesis</keyword>
<feature type="binding site" evidence="11">
    <location>
        <position position="372"/>
    </location>
    <ligand>
        <name>thiamine diphosphate</name>
        <dbReference type="ChEBI" id="CHEBI:58937"/>
    </ligand>
</feature>
<dbReference type="PROSITE" id="PS00801">
    <property type="entry name" value="TRANSKETOLASE_1"/>
    <property type="match status" value="1"/>
</dbReference>
<keyword evidence="6 11" id="KW-0460">Magnesium</keyword>
<dbReference type="EC" id="2.2.1.7" evidence="11"/>
<dbReference type="GO" id="GO:0030976">
    <property type="term" value="F:thiamine pyrophosphate binding"/>
    <property type="evidence" value="ECO:0007669"/>
    <property type="project" value="UniProtKB-UniRule"/>
</dbReference>
<keyword evidence="9 11" id="KW-0414">Isoprene biosynthesis</keyword>
<feature type="binding site" evidence="11">
    <location>
        <position position="178"/>
    </location>
    <ligand>
        <name>Mg(2+)</name>
        <dbReference type="ChEBI" id="CHEBI:18420"/>
    </ligand>
</feature>
<dbReference type="InterPro" id="IPR005477">
    <property type="entry name" value="Dxylulose-5-P_synthase"/>
</dbReference>
<dbReference type="GO" id="GO:0009228">
    <property type="term" value="P:thiamine biosynthetic process"/>
    <property type="evidence" value="ECO:0007669"/>
    <property type="project" value="UniProtKB-UniRule"/>
</dbReference>
<feature type="binding site" evidence="11">
    <location>
        <begin position="150"/>
        <end position="151"/>
    </location>
    <ligand>
        <name>thiamine diphosphate</name>
        <dbReference type="ChEBI" id="CHEBI:58937"/>
    </ligand>
</feature>
<evidence type="ECO:0000256" key="2">
    <source>
        <dbReference type="ARBA" id="ARBA00011081"/>
    </source>
</evidence>
<evidence type="ECO:0000256" key="3">
    <source>
        <dbReference type="ARBA" id="ARBA00011738"/>
    </source>
</evidence>
<organism evidence="13 14">
    <name type="scientific">Thermaerobacter marianensis (strain ATCC 700841 / DSM 12885 / JCM 10246 / 7p75a)</name>
    <dbReference type="NCBI Taxonomy" id="644966"/>
    <lineage>
        <taxon>Bacteria</taxon>
        <taxon>Bacillati</taxon>
        <taxon>Bacillota</taxon>
        <taxon>Clostridia</taxon>
        <taxon>Eubacteriales</taxon>
        <taxon>Clostridiales Family XVII. Incertae Sedis</taxon>
        <taxon>Thermaerobacter</taxon>
    </lineage>
</organism>
<keyword evidence="8 11" id="KW-0786">Thiamine pyrophosphate</keyword>